<evidence type="ECO:0000256" key="1">
    <source>
        <dbReference type="SAM" id="MobiDB-lite"/>
    </source>
</evidence>
<dbReference type="Proteomes" id="UP000566819">
    <property type="component" value="Unassembled WGS sequence"/>
</dbReference>
<keyword evidence="3" id="KW-1185">Reference proteome</keyword>
<evidence type="ECO:0000313" key="3">
    <source>
        <dbReference type="Proteomes" id="UP000566819"/>
    </source>
</evidence>
<reference evidence="2 3" key="1">
    <citation type="submission" date="2020-03" db="EMBL/GenBank/DDBJ databases">
        <title>Draft Genome Sequence of Cudoniella acicularis.</title>
        <authorList>
            <person name="Buettner E."/>
            <person name="Kellner H."/>
        </authorList>
    </citation>
    <scope>NUCLEOTIDE SEQUENCE [LARGE SCALE GENOMIC DNA]</scope>
    <source>
        <strain evidence="2 3">DSM 108380</strain>
    </source>
</reference>
<name>A0A8H4W433_9HELO</name>
<dbReference type="AlphaFoldDB" id="A0A8H4W433"/>
<organism evidence="2 3">
    <name type="scientific">Cudoniella acicularis</name>
    <dbReference type="NCBI Taxonomy" id="354080"/>
    <lineage>
        <taxon>Eukaryota</taxon>
        <taxon>Fungi</taxon>
        <taxon>Dikarya</taxon>
        <taxon>Ascomycota</taxon>
        <taxon>Pezizomycotina</taxon>
        <taxon>Leotiomycetes</taxon>
        <taxon>Helotiales</taxon>
        <taxon>Tricladiaceae</taxon>
        <taxon>Cudoniella</taxon>
    </lineage>
</organism>
<proteinExistence type="predicted"/>
<feature type="region of interest" description="Disordered" evidence="1">
    <location>
        <begin position="127"/>
        <end position="152"/>
    </location>
</feature>
<gene>
    <name evidence="2" type="ORF">G7Y89_g7163</name>
</gene>
<dbReference type="EMBL" id="JAAMPI010000491">
    <property type="protein sequence ID" value="KAF4630975.1"/>
    <property type="molecule type" value="Genomic_DNA"/>
</dbReference>
<comment type="caution">
    <text evidence="2">The sequence shown here is derived from an EMBL/GenBank/DDBJ whole genome shotgun (WGS) entry which is preliminary data.</text>
</comment>
<sequence>MDISQLHTALSNSQNFSNKNRKKIITMNLTTAASSAESCVTVFQKVLLSGNKTAKYYLLELQMTAFITWTANFGVFDSGAASLDAGLNDTDGGNAKYRPLITQLLSALEQDLLATSTDTEEALKTLESGVNKEGDDSFGSYPSNCKHHRQPS</sequence>
<accession>A0A8H4W433</accession>
<protein>
    <submittedName>
        <fullName evidence="2">Uncharacterized protein</fullName>
    </submittedName>
</protein>
<evidence type="ECO:0000313" key="2">
    <source>
        <dbReference type="EMBL" id="KAF4630975.1"/>
    </source>
</evidence>